<dbReference type="PANTHER" id="PTHR30632:SF0">
    <property type="entry name" value="SULFATE-BINDING PROTEIN"/>
    <property type="match status" value="1"/>
</dbReference>
<comment type="caution">
    <text evidence="5">The sequence shown here is derived from an EMBL/GenBank/DDBJ whole genome shotgun (WGS) entry which is preliminary data.</text>
</comment>
<dbReference type="SUPFAM" id="SSF53850">
    <property type="entry name" value="Periplasmic binding protein-like II"/>
    <property type="match status" value="1"/>
</dbReference>
<comment type="similarity">
    <text evidence="1">Belongs to the bacterial solute-binding protein ModA family.</text>
</comment>
<evidence type="ECO:0000313" key="5">
    <source>
        <dbReference type="EMBL" id="MEJ8812746.1"/>
    </source>
</evidence>
<dbReference type="InterPro" id="IPR005950">
    <property type="entry name" value="ModA"/>
</dbReference>
<dbReference type="NCBIfam" id="TIGR01256">
    <property type="entry name" value="modA"/>
    <property type="match status" value="1"/>
</dbReference>
<sequence length="253" mass="26747">MRPSCLASRLACVVLALALPVGAMAQQLTVSAAASLTDAFKEIGTRFEASKPGATVRFNFAASGVLLQQISQGAPVDVFASADQETMDRAVNQKLIDTATRKDFATNSLVLIEPAQGGAGIKTLQDLTGPGVKKIAVGKTATVPVGRYTREALEAAKLWGPLEPRFVQADSVRQVLDYVSRGEAEAGFVYRTDAAVMGDKVRVVLTATGHTPVSYPIAVTAESKEKALAKDFIAFLSTEQAQAVLMRFGFGKP</sequence>
<dbReference type="Pfam" id="PF13531">
    <property type="entry name" value="SBP_bac_11"/>
    <property type="match status" value="1"/>
</dbReference>
<name>A0ABU8VHG9_9BURK</name>
<protein>
    <submittedName>
        <fullName evidence="5">Molybdate ABC transporter substrate-binding protein</fullName>
    </submittedName>
</protein>
<dbReference type="PIRSF" id="PIRSF004846">
    <property type="entry name" value="ModA"/>
    <property type="match status" value="1"/>
</dbReference>
<dbReference type="InterPro" id="IPR050682">
    <property type="entry name" value="ModA/WtpA"/>
</dbReference>
<keyword evidence="3 4" id="KW-0732">Signal</keyword>
<evidence type="ECO:0000256" key="3">
    <source>
        <dbReference type="ARBA" id="ARBA00022729"/>
    </source>
</evidence>
<keyword evidence="2" id="KW-0479">Metal-binding</keyword>
<evidence type="ECO:0000256" key="4">
    <source>
        <dbReference type="SAM" id="SignalP"/>
    </source>
</evidence>
<dbReference type="PANTHER" id="PTHR30632">
    <property type="entry name" value="MOLYBDATE-BINDING PERIPLASMIC PROTEIN"/>
    <property type="match status" value="1"/>
</dbReference>
<dbReference type="EMBL" id="JBBKZU010000006">
    <property type="protein sequence ID" value="MEJ8812746.1"/>
    <property type="molecule type" value="Genomic_DNA"/>
</dbReference>
<evidence type="ECO:0000313" key="6">
    <source>
        <dbReference type="Proteomes" id="UP001365846"/>
    </source>
</evidence>
<gene>
    <name evidence="5" type="primary">modA</name>
    <name evidence="5" type="ORF">WKW77_16790</name>
</gene>
<accession>A0ABU8VHG9</accession>
<evidence type="ECO:0000256" key="1">
    <source>
        <dbReference type="ARBA" id="ARBA00009175"/>
    </source>
</evidence>
<proteinExistence type="inferred from homology"/>
<reference evidence="5 6" key="1">
    <citation type="submission" date="2024-03" db="EMBL/GenBank/DDBJ databases">
        <title>Novel species of the genus Variovorax.</title>
        <authorList>
            <person name="Liu Q."/>
            <person name="Xin Y.-H."/>
        </authorList>
    </citation>
    <scope>NUCLEOTIDE SEQUENCE [LARGE SCALE GENOMIC DNA]</scope>
    <source>
        <strain evidence="5 6">KACC 18899</strain>
    </source>
</reference>
<feature type="signal peptide" evidence="4">
    <location>
        <begin position="1"/>
        <end position="25"/>
    </location>
</feature>
<feature type="chain" id="PRO_5045413122" evidence="4">
    <location>
        <begin position="26"/>
        <end position="253"/>
    </location>
</feature>
<dbReference type="Proteomes" id="UP001365846">
    <property type="component" value="Unassembled WGS sequence"/>
</dbReference>
<dbReference type="Gene3D" id="3.40.190.10">
    <property type="entry name" value="Periplasmic binding protein-like II"/>
    <property type="match status" value="2"/>
</dbReference>
<keyword evidence="6" id="KW-1185">Reference proteome</keyword>
<evidence type="ECO:0000256" key="2">
    <source>
        <dbReference type="ARBA" id="ARBA00022723"/>
    </source>
</evidence>
<dbReference type="RefSeq" id="WP_340357986.1">
    <property type="nucleotide sequence ID" value="NZ_JBBKZU010000006.1"/>
</dbReference>
<organism evidence="5 6">
    <name type="scientific">Variovorax ureilyticus</name>
    <dbReference type="NCBI Taxonomy" id="1836198"/>
    <lineage>
        <taxon>Bacteria</taxon>
        <taxon>Pseudomonadati</taxon>
        <taxon>Pseudomonadota</taxon>
        <taxon>Betaproteobacteria</taxon>
        <taxon>Burkholderiales</taxon>
        <taxon>Comamonadaceae</taxon>
        <taxon>Variovorax</taxon>
    </lineage>
</organism>